<dbReference type="EMBL" id="MJBS01000076">
    <property type="protein sequence ID" value="OHE95960.1"/>
    <property type="molecule type" value="Genomic_DNA"/>
</dbReference>
<feature type="region of interest" description="Disordered" evidence="1">
    <location>
        <begin position="56"/>
        <end position="97"/>
    </location>
</feature>
<accession>A0A1G4B3H0</accession>
<name>A0A1G4B3H0_9PEZI</name>
<comment type="caution">
    <text evidence="2">The sequence shown here is derived from an EMBL/GenBank/DDBJ whole genome shotgun (WGS) entry which is preliminary data.</text>
</comment>
<sequence>MSLSLSLFFAVVRRKRGGGWFSKARLSTARFVQAFKHSSVASLLFSCSGSAVKCHDSPGNQDAPQQAHAGLESVGRLREREKRGVGGRRRPRKQETKGVLSWIKCEEEEGK</sequence>
<organism evidence="2 3">
    <name type="scientific">Colletotrichum orchidophilum</name>
    <dbReference type="NCBI Taxonomy" id="1209926"/>
    <lineage>
        <taxon>Eukaryota</taxon>
        <taxon>Fungi</taxon>
        <taxon>Dikarya</taxon>
        <taxon>Ascomycota</taxon>
        <taxon>Pezizomycotina</taxon>
        <taxon>Sordariomycetes</taxon>
        <taxon>Hypocreomycetidae</taxon>
        <taxon>Glomerellales</taxon>
        <taxon>Glomerellaceae</taxon>
        <taxon>Colletotrichum</taxon>
    </lineage>
</organism>
<evidence type="ECO:0000256" key="1">
    <source>
        <dbReference type="SAM" id="MobiDB-lite"/>
    </source>
</evidence>
<proteinExistence type="predicted"/>
<keyword evidence="3" id="KW-1185">Reference proteome</keyword>
<dbReference type="AlphaFoldDB" id="A0A1G4B3H0"/>
<gene>
    <name evidence="2" type="ORF">CORC01_08812</name>
</gene>
<dbReference type="Proteomes" id="UP000176998">
    <property type="component" value="Unassembled WGS sequence"/>
</dbReference>
<feature type="compositionally biased region" description="Basic and acidic residues" evidence="1">
    <location>
        <begin position="75"/>
        <end position="84"/>
    </location>
</feature>
<evidence type="ECO:0000313" key="2">
    <source>
        <dbReference type="EMBL" id="OHE95960.1"/>
    </source>
</evidence>
<evidence type="ECO:0000313" key="3">
    <source>
        <dbReference type="Proteomes" id="UP000176998"/>
    </source>
</evidence>
<dbReference type="GeneID" id="34561952"/>
<reference evidence="2 3" key="1">
    <citation type="submission" date="2016-09" db="EMBL/GenBank/DDBJ databases">
        <authorList>
            <person name="Capua I."/>
            <person name="De Benedictis P."/>
            <person name="Joannis T."/>
            <person name="Lombin L.H."/>
            <person name="Cattoli G."/>
        </authorList>
    </citation>
    <scope>NUCLEOTIDE SEQUENCE [LARGE SCALE GENOMIC DNA]</scope>
    <source>
        <strain evidence="2 3">IMI 309357</strain>
    </source>
</reference>
<dbReference type="RefSeq" id="XP_022473121.1">
    <property type="nucleotide sequence ID" value="XM_022620442.1"/>
</dbReference>
<protein>
    <submittedName>
        <fullName evidence="2">Uncharacterized protein</fullName>
    </submittedName>
</protein>